<gene>
    <name evidence="2" type="ORF">PK35_16355</name>
</gene>
<keyword evidence="1" id="KW-0732">Signal</keyword>
<evidence type="ECO:0000313" key="2">
    <source>
        <dbReference type="EMBL" id="KJD31058.1"/>
    </source>
</evidence>
<dbReference type="OrthoDB" id="9805017at2"/>
<dbReference type="EMBL" id="JTDV01000019">
    <property type="protein sequence ID" value="KJD31058.1"/>
    <property type="molecule type" value="Genomic_DNA"/>
</dbReference>
<evidence type="ECO:0000256" key="1">
    <source>
        <dbReference type="SAM" id="SignalP"/>
    </source>
</evidence>
<dbReference type="InterPro" id="IPR013783">
    <property type="entry name" value="Ig-like_fold"/>
</dbReference>
<accession>A0A0D7VX88</accession>
<sequence>MNNFYPSNKTSLSCIYTFVLLVLLFSANSLNAQSCTINAGIDQTICSNDLFQLNGNSPDTYAEGPTWAQIGGPSVVISDPTIDNPIITGFSGGNTYVFQLSAVCPNGDTPSQTVTFTVEPITVADAGLDVASCPDSSGSLVINANVPGNPGEIGVWSVNGSNDAGVVINQPNSATSTITLPESSAGTTTLRWTITGPEYASGRFCESFDEITVTNYGGEAPVDAGGDQTLSNCYTISQNTNLNGSFAGNNINGQLGTWTFVSGPSNPNIVSPNSSNTSVNSLVEGVYVFRWDVVGPCVSGSDTVTVTVPPATQDVTQASISDDNQRFCDPSITETTLVGNSPDFTNETVLWEQISGPAATIVDPTSATTQVTGLSSPSAYQFRYTITNSVTLCTSTDIVNVRYNVNPISISANSGNDIIGDCGDTSISVPYTSTSGNRTEYSIVSGPAFRVNISYYLYKLRKRK</sequence>
<protein>
    <recommendedName>
        <fullName evidence="4">Ig-like domain-containing protein</fullName>
    </recommendedName>
</protein>
<proteinExistence type="predicted"/>
<dbReference type="Pfam" id="PF22352">
    <property type="entry name" value="K319L-like_PKD"/>
    <property type="match status" value="1"/>
</dbReference>
<dbReference type="RefSeq" id="WP_044627658.1">
    <property type="nucleotide sequence ID" value="NZ_JTDV01000019.1"/>
</dbReference>
<evidence type="ECO:0000313" key="3">
    <source>
        <dbReference type="Proteomes" id="UP000032361"/>
    </source>
</evidence>
<dbReference type="Proteomes" id="UP000032361">
    <property type="component" value="Unassembled WGS sequence"/>
</dbReference>
<feature type="signal peptide" evidence="1">
    <location>
        <begin position="1"/>
        <end position="32"/>
    </location>
</feature>
<evidence type="ECO:0008006" key="4">
    <source>
        <dbReference type="Google" id="ProtNLM"/>
    </source>
</evidence>
<keyword evidence="3" id="KW-1185">Reference proteome</keyword>
<dbReference type="Gene3D" id="2.60.40.10">
    <property type="entry name" value="Immunoglobulins"/>
    <property type="match status" value="3"/>
</dbReference>
<dbReference type="AlphaFoldDB" id="A0A0D7VX88"/>
<dbReference type="STRING" id="1382798.PK35_16355"/>
<organism evidence="2 3">
    <name type="scientific">Neotamlana nanhaiensis</name>
    <dbReference type="NCBI Taxonomy" id="1382798"/>
    <lineage>
        <taxon>Bacteria</taxon>
        <taxon>Pseudomonadati</taxon>
        <taxon>Bacteroidota</taxon>
        <taxon>Flavobacteriia</taxon>
        <taxon>Flavobacteriales</taxon>
        <taxon>Flavobacteriaceae</taxon>
        <taxon>Neotamlana</taxon>
    </lineage>
</organism>
<reference evidence="2 3" key="1">
    <citation type="journal article" date="2015" name="Antonie Van Leeuwenhoek">
        <title>Tamlana nanhaiensis sp. nov., isolated from surface seawater collected from the South China Sea.</title>
        <authorList>
            <person name="Liu X."/>
            <person name="Lai Q."/>
            <person name="Du Y."/>
            <person name="Li G."/>
            <person name="Sun F."/>
            <person name="Shao Z."/>
        </authorList>
    </citation>
    <scope>NUCLEOTIDE SEQUENCE [LARGE SCALE GENOMIC DNA]</scope>
    <source>
        <strain evidence="2 3">FHC16</strain>
    </source>
</reference>
<feature type="chain" id="PRO_5002325068" description="Ig-like domain-containing protein" evidence="1">
    <location>
        <begin position="33"/>
        <end position="464"/>
    </location>
</feature>
<comment type="caution">
    <text evidence="2">The sequence shown here is derived from an EMBL/GenBank/DDBJ whole genome shotgun (WGS) entry which is preliminary data.</text>
</comment>
<name>A0A0D7VX88_9FLAO</name>